<reference evidence="2" key="1">
    <citation type="submission" date="2023-07" db="EMBL/GenBank/DDBJ databases">
        <title>A chromosome-level genome assembly of Lolium multiflorum.</title>
        <authorList>
            <person name="Chen Y."/>
            <person name="Copetti D."/>
            <person name="Kolliker R."/>
            <person name="Studer B."/>
        </authorList>
    </citation>
    <scope>NUCLEOTIDE SEQUENCE</scope>
    <source>
        <strain evidence="2">02402/16</strain>
        <tissue evidence="2">Leaf</tissue>
    </source>
</reference>
<gene>
    <name evidence="2" type="ORF">QYE76_033697</name>
</gene>
<keyword evidence="3" id="KW-1185">Reference proteome</keyword>
<sequence length="549" mass="61932">MKEFIRLGTQFVGYRDHSTKLEEQLAEANKRANALAAKLEQSERARKKAEKEAAAIEDLRKRLHDAETSLSENISQQSAREAEILSRFESQSRRFVRRTHQEYEVEGPEGDELLDALTLLEIHGDEARDGIENAEAGLSKLFPYFFPKKEVPITFVDLAKAFNEPEDLGLKLRQEGLKIGVEGTIALITNSQQNVDWAKVGDIGEMETKKWQSLIKAAKPSARPILSFLGVKPAPAPSASKPELIFDNYSATPRPSDVFPASSHLKKVRVDTELGEDSSSKNLAQELKELHRQLQYAKKQTLVMMEQARKASEKEEFALQQAREAIAAKEAAVSEAEKAAARENLMLDLMNEASTDMSGSFLDTAAEDERVNTRTNLLVNLSLDHGSLFWATPERTRQIVRFQDRACQVREFLDFCTRTCSLVYKTMFPRDEAPDTLLGLIEKFRDAPRIHNFVRAQLSAGARFAMIMIQICYRKLDLTTIVSKCLAKQLKRKRNIDKINDIVTPVAEEMMDELLRMDSEFFVKGSYAEHTTTATNNKGLSIDSILGRD</sequence>
<feature type="coiled-coil region" evidence="1">
    <location>
        <begin position="18"/>
        <end position="76"/>
    </location>
</feature>
<proteinExistence type="predicted"/>
<comment type="caution">
    <text evidence="2">The sequence shown here is derived from an EMBL/GenBank/DDBJ whole genome shotgun (WGS) entry which is preliminary data.</text>
</comment>
<evidence type="ECO:0000313" key="3">
    <source>
        <dbReference type="Proteomes" id="UP001231189"/>
    </source>
</evidence>
<feature type="coiled-coil region" evidence="1">
    <location>
        <begin position="280"/>
        <end position="339"/>
    </location>
</feature>
<evidence type="ECO:0008006" key="4">
    <source>
        <dbReference type="Google" id="ProtNLM"/>
    </source>
</evidence>
<name>A0AAD8VKI8_LOLMU</name>
<dbReference type="AlphaFoldDB" id="A0AAD8VKI8"/>
<accession>A0AAD8VKI8</accession>
<organism evidence="2 3">
    <name type="scientific">Lolium multiflorum</name>
    <name type="common">Italian ryegrass</name>
    <name type="synonym">Lolium perenne subsp. multiflorum</name>
    <dbReference type="NCBI Taxonomy" id="4521"/>
    <lineage>
        <taxon>Eukaryota</taxon>
        <taxon>Viridiplantae</taxon>
        <taxon>Streptophyta</taxon>
        <taxon>Embryophyta</taxon>
        <taxon>Tracheophyta</taxon>
        <taxon>Spermatophyta</taxon>
        <taxon>Magnoliopsida</taxon>
        <taxon>Liliopsida</taxon>
        <taxon>Poales</taxon>
        <taxon>Poaceae</taxon>
        <taxon>BOP clade</taxon>
        <taxon>Pooideae</taxon>
        <taxon>Poodae</taxon>
        <taxon>Poeae</taxon>
        <taxon>Poeae Chloroplast Group 2 (Poeae type)</taxon>
        <taxon>Loliodinae</taxon>
        <taxon>Loliinae</taxon>
        <taxon>Lolium</taxon>
    </lineage>
</organism>
<evidence type="ECO:0000313" key="2">
    <source>
        <dbReference type="EMBL" id="KAK1610024.1"/>
    </source>
</evidence>
<keyword evidence="1" id="KW-0175">Coiled coil</keyword>
<dbReference type="EMBL" id="JAUUTY010000007">
    <property type="protein sequence ID" value="KAK1610024.1"/>
    <property type="molecule type" value="Genomic_DNA"/>
</dbReference>
<dbReference type="Proteomes" id="UP001231189">
    <property type="component" value="Unassembled WGS sequence"/>
</dbReference>
<evidence type="ECO:0000256" key="1">
    <source>
        <dbReference type="SAM" id="Coils"/>
    </source>
</evidence>
<protein>
    <recommendedName>
        <fullName evidence="4">FRIGIDA-like protein</fullName>
    </recommendedName>
</protein>